<dbReference type="Gene3D" id="3.10.10.10">
    <property type="entry name" value="HIV Type 1 Reverse Transcriptase, subunit A, domain 1"/>
    <property type="match status" value="1"/>
</dbReference>
<dbReference type="InterPro" id="IPR012337">
    <property type="entry name" value="RNaseH-like_sf"/>
</dbReference>
<proteinExistence type="predicted"/>
<dbReference type="OrthoDB" id="8054408at2759"/>
<dbReference type="Pfam" id="PF18701">
    <property type="entry name" value="DUF5641"/>
    <property type="match status" value="1"/>
</dbReference>
<dbReference type="GO" id="GO:0042575">
    <property type="term" value="C:DNA polymerase complex"/>
    <property type="evidence" value="ECO:0007669"/>
    <property type="project" value="UniProtKB-ARBA"/>
</dbReference>
<dbReference type="Pfam" id="PF03564">
    <property type="entry name" value="DUF1759"/>
    <property type="match status" value="1"/>
</dbReference>
<gene>
    <name evidence="2" type="ORF">AVEN_164242_1</name>
    <name evidence="3" type="ORF">AVEN_220748_1</name>
</gene>
<dbReference type="Proteomes" id="UP000499080">
    <property type="component" value="Unassembled WGS sequence"/>
</dbReference>
<protein>
    <recommendedName>
        <fullName evidence="1">DUF5641 domain-containing protein</fullName>
    </recommendedName>
</protein>
<dbReference type="Gene3D" id="3.30.420.10">
    <property type="entry name" value="Ribonuclease H-like superfamily/Ribonuclease H"/>
    <property type="match status" value="1"/>
</dbReference>
<dbReference type="GO" id="GO:0071897">
    <property type="term" value="P:DNA biosynthetic process"/>
    <property type="evidence" value="ECO:0007669"/>
    <property type="project" value="UniProtKB-ARBA"/>
</dbReference>
<dbReference type="InterPro" id="IPR040676">
    <property type="entry name" value="DUF5641"/>
</dbReference>
<evidence type="ECO:0000259" key="1">
    <source>
        <dbReference type="Pfam" id="PF18701"/>
    </source>
</evidence>
<dbReference type="Pfam" id="PF05380">
    <property type="entry name" value="Peptidase_A17"/>
    <property type="match status" value="1"/>
</dbReference>
<evidence type="ECO:0000313" key="2">
    <source>
        <dbReference type="EMBL" id="GBM70337.1"/>
    </source>
</evidence>
<dbReference type="InterPro" id="IPR036397">
    <property type="entry name" value="RNaseH_sf"/>
</dbReference>
<dbReference type="SUPFAM" id="SSF56672">
    <property type="entry name" value="DNA/RNA polymerases"/>
    <property type="match status" value="1"/>
</dbReference>
<reference evidence="2 4" key="1">
    <citation type="journal article" date="2019" name="Sci. Rep.">
        <title>Orb-weaving spider Araneus ventricosus genome elucidates the spidroin gene catalogue.</title>
        <authorList>
            <person name="Kono N."/>
            <person name="Nakamura H."/>
            <person name="Ohtoshi R."/>
            <person name="Moran D.A.P."/>
            <person name="Shinohara A."/>
            <person name="Yoshida Y."/>
            <person name="Fujiwara M."/>
            <person name="Mori M."/>
            <person name="Tomita M."/>
            <person name="Arakawa K."/>
        </authorList>
    </citation>
    <scope>NUCLEOTIDE SEQUENCE [LARGE SCALE GENOMIC DNA]</scope>
</reference>
<organism evidence="2 4">
    <name type="scientific">Araneus ventricosus</name>
    <name type="common">Orbweaver spider</name>
    <name type="synonym">Epeira ventricosa</name>
    <dbReference type="NCBI Taxonomy" id="182803"/>
    <lineage>
        <taxon>Eukaryota</taxon>
        <taxon>Metazoa</taxon>
        <taxon>Ecdysozoa</taxon>
        <taxon>Arthropoda</taxon>
        <taxon>Chelicerata</taxon>
        <taxon>Arachnida</taxon>
        <taxon>Araneae</taxon>
        <taxon>Araneomorphae</taxon>
        <taxon>Entelegynae</taxon>
        <taxon>Araneoidea</taxon>
        <taxon>Araneidae</taxon>
        <taxon>Araneus</taxon>
    </lineage>
</organism>
<dbReference type="InterPro" id="IPR043502">
    <property type="entry name" value="DNA/RNA_pol_sf"/>
</dbReference>
<comment type="caution">
    <text evidence="2">The sequence shown here is derived from an EMBL/GenBank/DDBJ whole genome shotgun (WGS) entry which is preliminary data.</text>
</comment>
<dbReference type="EMBL" id="BGPR01104635">
    <property type="protein sequence ID" value="GBM70337.1"/>
    <property type="molecule type" value="Genomic_DNA"/>
</dbReference>
<dbReference type="GO" id="GO:0003676">
    <property type="term" value="F:nucleic acid binding"/>
    <property type="evidence" value="ECO:0007669"/>
    <property type="project" value="InterPro"/>
</dbReference>
<dbReference type="InterPro" id="IPR043128">
    <property type="entry name" value="Rev_trsase/Diguanyl_cyclase"/>
</dbReference>
<dbReference type="Gene3D" id="3.30.70.270">
    <property type="match status" value="1"/>
</dbReference>
<name>A0A4Y2HXU7_ARAVE</name>
<evidence type="ECO:0000313" key="4">
    <source>
        <dbReference type="Proteomes" id="UP000499080"/>
    </source>
</evidence>
<feature type="domain" description="DUF5641" evidence="1">
    <location>
        <begin position="1426"/>
        <end position="1514"/>
    </location>
</feature>
<evidence type="ECO:0000313" key="3">
    <source>
        <dbReference type="EMBL" id="GBM70358.1"/>
    </source>
</evidence>
<dbReference type="PANTHER" id="PTHR47331:SF5">
    <property type="entry name" value="RIBONUCLEASE H"/>
    <property type="match status" value="1"/>
</dbReference>
<dbReference type="InterPro" id="IPR005312">
    <property type="entry name" value="DUF1759"/>
</dbReference>
<dbReference type="EMBL" id="BGPR01104639">
    <property type="protein sequence ID" value="GBM70358.1"/>
    <property type="molecule type" value="Genomic_DNA"/>
</dbReference>
<dbReference type="SUPFAM" id="SSF53098">
    <property type="entry name" value="Ribonuclease H-like"/>
    <property type="match status" value="1"/>
</dbReference>
<dbReference type="PANTHER" id="PTHR47331">
    <property type="entry name" value="PHD-TYPE DOMAIN-CONTAINING PROTEIN"/>
    <property type="match status" value="1"/>
</dbReference>
<keyword evidence="4" id="KW-1185">Reference proteome</keyword>
<sequence>MENLKSKRKVLRTAVSKLFTRIENEIKNTNVNKCSLEESLKLLTVKAEELSKLDLQIEELLDSDSFEAEFEASQDYAERINIWQFRAERKLNELTGSSESINDNKQVVRLPKLTIPKFNGDSLNWNNFWNSFRVAIHDNASLSKVEKFNYLRSYLSANALSAIEGFSISDEIYDSVVEILKNRFGRRDIIIHAHMNKLLNLAPVHRSDDIVKLRHLYDTLEIQVRSLKSLDVKPEAYSPMLISVLLKILPPEITLEFNRRNSDYSANYNIEKLLEFIRTELECRERNALFSISGSKSRFNLQQPPMHRNTMKWNSTTHGLMAAAASKGEDRVDHCLFCSGDHKSYSCRVGSAYERKEVLRRKGLCFFCLGKHTSRQCFRRRSCNRCKGQHNQAICFKVENKTNVSHMESLENKSEVGGAVAESQVLSTISERKPQCVLLQTCDVKIRNDTKVTRARLLLDNGSMRSFVDKDIACKLKLPVIRRESLSVFTFGNKSPIKKTFDVVKIELENREKPDFSVKIEALVTEQISGSDLPPSNLKAETVQKYLEGFQLADSCSKGKVAVLVGADYYHNIVLGGIRRLKGQLVATETIFGWCLIGRDSDVRDVSVSLNIIIEEDLISGLIKKFWELESLGIAENEFSDPSNDSVLQRFESEIEYQNSRYRVKLPWKSDKKYILSDNKKVAQRRFERLRGRFVRNPELYKSYQAVLHDYLQQKIIELVPNTCDAERITFYLPHREVVRNDRSSSKFRMVFDASSHDVGEVSLNDCLHIGPNLYPDIFYLLLRFRLHPIAFTADIKQAFLQIEVDEKDRDVSRFLFTDDPTDGSKSPQIYRFTRVLFGVNSSPFMLAATIKHHLRKYQGIYPETSEFLNNSIYVDIIGGHQNTEDAYHTSTECMHIFREAGMTLHKWQTNSEELRKLWIKEDMVSGDSSQVVEPSGLPFKVLGVSWNKREDSLYFDVQNLVTTFLSSRVNSKRCLLQAIGRIFDPVGFLGPFVLRVKLLMQEIWKLPLDWDDDLPECLSLAWNRWCNEVPGLGELRIPRYLFSNMFNVGITKIELHCFSDASQKAYATVAYLRILFNDERIRTVFVASKTRVAPLKKLTLPRLELMGALLSARLSYRIIKALNLNLVCRFWTDSQITLFWIKGTANKFKSFIKNRVEEIVKLTSPEDWYFCPGKSNPSDLASRGTSVFELRDNPVWFQGPEWLELTSEYWPMQNNAILEGLDGIELEYRKTVRNVIQFGCTVNSEELLVLENYISLRRLYKVTAWIKRFISRRGNCRIMYSDNARTFKKSNRELEQISRILLHDNFHDFFCNQKITWKFIVERGAWWGGFYERLAKSVKECLRKVLGRALLSFEELSTILTEVEAVLNSRPLTYVYNDLREPLPLQPVQFLNFARSDSTLPINFKEIIAAGSSRPSLIKRKNYQDLLVKQLWFKWKKQYIMDLRNAHALKNPNPQQNIKIDDVVLIEGDNKSKLLWKLGRVIQVFPGRDGGVRSCLLKTSDGTLKRPVQLLYPLEL</sequence>
<dbReference type="InterPro" id="IPR008042">
    <property type="entry name" value="Retrotrans_Pao"/>
</dbReference>
<accession>A0A4Y2HXU7</accession>